<gene>
    <name evidence="1" type="ORF">NQ176_g4783</name>
</gene>
<name>A0ACC1NDZ0_9HYPO</name>
<evidence type="ECO:0000313" key="2">
    <source>
        <dbReference type="Proteomes" id="UP001143910"/>
    </source>
</evidence>
<proteinExistence type="predicted"/>
<keyword evidence="2" id="KW-1185">Reference proteome</keyword>
<comment type="caution">
    <text evidence="1">The sequence shown here is derived from an EMBL/GenBank/DDBJ whole genome shotgun (WGS) entry which is preliminary data.</text>
</comment>
<dbReference type="EMBL" id="JANJQO010000549">
    <property type="protein sequence ID" value="KAJ2976721.1"/>
    <property type="molecule type" value="Genomic_DNA"/>
</dbReference>
<reference evidence="1" key="1">
    <citation type="submission" date="2022-08" db="EMBL/GenBank/DDBJ databases">
        <title>Genome Sequence of Lecanicillium fungicola.</title>
        <authorList>
            <person name="Buettner E."/>
        </authorList>
    </citation>
    <scope>NUCLEOTIDE SEQUENCE</scope>
    <source>
        <strain evidence="1">Babe33</strain>
    </source>
</reference>
<evidence type="ECO:0000313" key="1">
    <source>
        <dbReference type="EMBL" id="KAJ2976721.1"/>
    </source>
</evidence>
<dbReference type="Proteomes" id="UP001143910">
    <property type="component" value="Unassembled WGS sequence"/>
</dbReference>
<sequence>MRPSTVILGCFLPAAFSIPVGDLDGKTSLVEARADDPACLACLFKLAQQGFSSTFAWGFCASVCTIEAFCQAR</sequence>
<organism evidence="1 2">
    <name type="scientific">Zarea fungicola</name>
    <dbReference type="NCBI Taxonomy" id="93591"/>
    <lineage>
        <taxon>Eukaryota</taxon>
        <taxon>Fungi</taxon>
        <taxon>Dikarya</taxon>
        <taxon>Ascomycota</taxon>
        <taxon>Pezizomycotina</taxon>
        <taxon>Sordariomycetes</taxon>
        <taxon>Hypocreomycetidae</taxon>
        <taxon>Hypocreales</taxon>
        <taxon>Cordycipitaceae</taxon>
        <taxon>Zarea</taxon>
    </lineage>
</organism>
<protein>
    <submittedName>
        <fullName evidence="1">Uncharacterized protein</fullName>
    </submittedName>
</protein>
<accession>A0ACC1NDZ0</accession>